<organism evidence="1 2">
    <name type="scientific">Mycena metata</name>
    <dbReference type="NCBI Taxonomy" id="1033252"/>
    <lineage>
        <taxon>Eukaryota</taxon>
        <taxon>Fungi</taxon>
        <taxon>Dikarya</taxon>
        <taxon>Basidiomycota</taxon>
        <taxon>Agaricomycotina</taxon>
        <taxon>Agaricomycetes</taxon>
        <taxon>Agaricomycetidae</taxon>
        <taxon>Agaricales</taxon>
        <taxon>Marasmiineae</taxon>
        <taxon>Mycenaceae</taxon>
        <taxon>Mycena</taxon>
    </lineage>
</organism>
<dbReference type="EMBL" id="JARKIB010000009">
    <property type="protein sequence ID" value="KAJ7776396.1"/>
    <property type="molecule type" value="Genomic_DNA"/>
</dbReference>
<protein>
    <submittedName>
        <fullName evidence="1">Uncharacterized protein</fullName>
    </submittedName>
</protein>
<proteinExistence type="predicted"/>
<accession>A0AAD7K1J6</accession>
<sequence>MATAASVVSVPDASRCFKSLIDRSIIAWKTISFHSSRLHRFRSIEDVLECREYWFFQLRSSFLEQDRLSKFDLSQLNRYILLPIDYGWANNHDCYFISHYWRSASHPDRDGTDLRLFKQDLASDAQWSYVWVDWTCAPQVGVDGKRTPLEQYYFGMLLQCIPMLVRDCAFEWRFPGWEPRAWILYEVTEFILGHRGYTITEDNTTFLHHIKEMVWLGVHYVLDKYNYRCTNASDMHLVTGRLELLIILAKIFPDDVGASQGLWDLLNKPANGRVADLKMEIDIDKVEGTVRYKGELVGRFTPTFGFTAGIASAFGRDEQ</sequence>
<name>A0AAD7K1J6_9AGAR</name>
<evidence type="ECO:0000313" key="1">
    <source>
        <dbReference type="EMBL" id="KAJ7776396.1"/>
    </source>
</evidence>
<dbReference type="Proteomes" id="UP001215598">
    <property type="component" value="Unassembled WGS sequence"/>
</dbReference>
<comment type="caution">
    <text evidence="1">The sequence shown here is derived from an EMBL/GenBank/DDBJ whole genome shotgun (WGS) entry which is preliminary data.</text>
</comment>
<reference evidence="1" key="1">
    <citation type="submission" date="2023-03" db="EMBL/GenBank/DDBJ databases">
        <title>Massive genome expansion in bonnet fungi (Mycena s.s.) driven by repeated elements and novel gene families across ecological guilds.</title>
        <authorList>
            <consortium name="Lawrence Berkeley National Laboratory"/>
            <person name="Harder C.B."/>
            <person name="Miyauchi S."/>
            <person name="Viragh M."/>
            <person name="Kuo A."/>
            <person name="Thoen E."/>
            <person name="Andreopoulos B."/>
            <person name="Lu D."/>
            <person name="Skrede I."/>
            <person name="Drula E."/>
            <person name="Henrissat B."/>
            <person name="Morin E."/>
            <person name="Kohler A."/>
            <person name="Barry K."/>
            <person name="LaButti K."/>
            <person name="Morin E."/>
            <person name="Salamov A."/>
            <person name="Lipzen A."/>
            <person name="Mereny Z."/>
            <person name="Hegedus B."/>
            <person name="Baldrian P."/>
            <person name="Stursova M."/>
            <person name="Weitz H."/>
            <person name="Taylor A."/>
            <person name="Grigoriev I.V."/>
            <person name="Nagy L.G."/>
            <person name="Martin F."/>
            <person name="Kauserud H."/>
        </authorList>
    </citation>
    <scope>NUCLEOTIDE SEQUENCE</scope>
    <source>
        <strain evidence="1">CBHHK182m</strain>
    </source>
</reference>
<gene>
    <name evidence="1" type="ORF">B0H16DRAFT_1506662</name>
</gene>
<evidence type="ECO:0000313" key="2">
    <source>
        <dbReference type="Proteomes" id="UP001215598"/>
    </source>
</evidence>
<keyword evidence="2" id="KW-1185">Reference proteome</keyword>
<dbReference type="AlphaFoldDB" id="A0AAD7K1J6"/>